<evidence type="ECO:0000256" key="2">
    <source>
        <dbReference type="SAM" id="Phobius"/>
    </source>
</evidence>
<keyword evidence="2" id="KW-0812">Transmembrane</keyword>
<feature type="transmembrane region" description="Helical" evidence="2">
    <location>
        <begin position="37"/>
        <end position="56"/>
    </location>
</feature>
<dbReference type="AlphaFoldDB" id="A0A016V7Q3"/>
<name>A0A016V7Q3_9BILA</name>
<keyword evidence="2" id="KW-1133">Transmembrane helix</keyword>
<accession>A0A016V7Q3</accession>
<gene>
    <name evidence="3" type="primary">Acey_s0015.g2783</name>
    <name evidence="3" type="ORF">Y032_0015g2783</name>
</gene>
<dbReference type="Proteomes" id="UP000024635">
    <property type="component" value="Unassembled WGS sequence"/>
</dbReference>
<evidence type="ECO:0000256" key="1">
    <source>
        <dbReference type="SAM" id="MobiDB-lite"/>
    </source>
</evidence>
<evidence type="ECO:0000313" key="3">
    <source>
        <dbReference type="EMBL" id="EYC23684.1"/>
    </source>
</evidence>
<feature type="region of interest" description="Disordered" evidence="1">
    <location>
        <begin position="126"/>
        <end position="154"/>
    </location>
</feature>
<comment type="caution">
    <text evidence="3">The sequence shown here is derived from an EMBL/GenBank/DDBJ whole genome shotgun (WGS) entry which is preliminary data.</text>
</comment>
<dbReference type="EMBL" id="JARK01001351">
    <property type="protein sequence ID" value="EYC23684.1"/>
    <property type="molecule type" value="Genomic_DNA"/>
</dbReference>
<keyword evidence="4" id="KW-1185">Reference proteome</keyword>
<proteinExistence type="predicted"/>
<keyword evidence="2" id="KW-0472">Membrane</keyword>
<evidence type="ECO:0000313" key="4">
    <source>
        <dbReference type="Proteomes" id="UP000024635"/>
    </source>
</evidence>
<organism evidence="3 4">
    <name type="scientific">Ancylostoma ceylanicum</name>
    <dbReference type="NCBI Taxonomy" id="53326"/>
    <lineage>
        <taxon>Eukaryota</taxon>
        <taxon>Metazoa</taxon>
        <taxon>Ecdysozoa</taxon>
        <taxon>Nematoda</taxon>
        <taxon>Chromadorea</taxon>
        <taxon>Rhabditida</taxon>
        <taxon>Rhabditina</taxon>
        <taxon>Rhabditomorpha</taxon>
        <taxon>Strongyloidea</taxon>
        <taxon>Ancylostomatidae</taxon>
        <taxon>Ancylostomatinae</taxon>
        <taxon>Ancylostoma</taxon>
    </lineage>
</organism>
<reference evidence="4" key="1">
    <citation type="journal article" date="2015" name="Nat. Genet.">
        <title>The genome and transcriptome of the zoonotic hookworm Ancylostoma ceylanicum identify infection-specific gene families.</title>
        <authorList>
            <person name="Schwarz E.M."/>
            <person name="Hu Y."/>
            <person name="Antoshechkin I."/>
            <person name="Miller M.M."/>
            <person name="Sternberg P.W."/>
            <person name="Aroian R.V."/>
        </authorList>
    </citation>
    <scope>NUCLEOTIDE SEQUENCE</scope>
    <source>
        <strain evidence="4">HY135</strain>
    </source>
</reference>
<sequence length="154" mass="16525">MAMTEVKRAIHAFIAAFGITPETTPPEQLFEIVQDQMVGWSGLIVVLALCCLGNVLEASLPRKLVPYGAVAHNMTGEEAVRSKRCVGGNCVCIGTFCTSVQAQPQPKPQSQSASCPTCVVVVPNPQPSPPRTSTVSHEVSSEFTNSEWVKATRR</sequence>
<protein>
    <submittedName>
        <fullName evidence="3">Uncharacterized protein</fullName>
    </submittedName>
</protein>
<feature type="compositionally biased region" description="Polar residues" evidence="1">
    <location>
        <begin position="131"/>
        <end position="147"/>
    </location>
</feature>